<feature type="transmembrane region" description="Helical" evidence="1">
    <location>
        <begin position="169"/>
        <end position="187"/>
    </location>
</feature>
<dbReference type="RefSeq" id="WP_091566277.1">
    <property type="nucleotide sequence ID" value="NZ_FMZA01000002.1"/>
</dbReference>
<accession>A0A1G6IHL7</accession>
<evidence type="ECO:0000313" key="3">
    <source>
        <dbReference type="Proteomes" id="UP000199387"/>
    </source>
</evidence>
<dbReference type="AlphaFoldDB" id="A0A1G6IHL7"/>
<proteinExistence type="predicted"/>
<dbReference type="Proteomes" id="UP000199387">
    <property type="component" value="Unassembled WGS sequence"/>
</dbReference>
<evidence type="ECO:0000313" key="2">
    <source>
        <dbReference type="EMBL" id="SDC05226.1"/>
    </source>
</evidence>
<keyword evidence="1" id="KW-1133">Transmembrane helix</keyword>
<organism evidence="2 3">
    <name type="scientific">Melghirimyces thermohalophilus</name>
    <dbReference type="NCBI Taxonomy" id="1236220"/>
    <lineage>
        <taxon>Bacteria</taxon>
        <taxon>Bacillati</taxon>
        <taxon>Bacillota</taxon>
        <taxon>Bacilli</taxon>
        <taxon>Bacillales</taxon>
        <taxon>Thermoactinomycetaceae</taxon>
        <taxon>Melghirimyces</taxon>
    </lineage>
</organism>
<dbReference type="OrthoDB" id="2990722at2"/>
<dbReference type="STRING" id="1236220.SAMN04488112_102212"/>
<feature type="transmembrane region" description="Helical" evidence="1">
    <location>
        <begin position="193"/>
        <end position="213"/>
    </location>
</feature>
<gene>
    <name evidence="2" type="ORF">SAMN04488112_102212</name>
</gene>
<keyword evidence="1" id="KW-0472">Membrane</keyword>
<evidence type="ECO:0000256" key="1">
    <source>
        <dbReference type="SAM" id="Phobius"/>
    </source>
</evidence>
<feature type="transmembrane region" description="Helical" evidence="1">
    <location>
        <begin position="51"/>
        <end position="76"/>
    </location>
</feature>
<feature type="transmembrane region" description="Helical" evidence="1">
    <location>
        <begin position="83"/>
        <end position="101"/>
    </location>
</feature>
<name>A0A1G6IHL7_9BACL</name>
<feature type="transmembrane region" description="Helical" evidence="1">
    <location>
        <begin position="7"/>
        <end position="31"/>
    </location>
</feature>
<reference evidence="2 3" key="1">
    <citation type="submission" date="2016-10" db="EMBL/GenBank/DDBJ databases">
        <authorList>
            <person name="de Groot N.N."/>
        </authorList>
    </citation>
    <scope>NUCLEOTIDE SEQUENCE [LARGE SCALE GENOMIC DNA]</scope>
    <source>
        <strain evidence="2 3">DSM 45514</strain>
    </source>
</reference>
<dbReference type="EMBL" id="FMZA01000002">
    <property type="protein sequence ID" value="SDC05226.1"/>
    <property type="molecule type" value="Genomic_DNA"/>
</dbReference>
<sequence length="231" mass="26062">MEENRSWAIWLIRGTAAINLTAVVLTLLFLTRGSADSLGERMYYISSNETAVIWSWGSNLLAVLAMTGVLVALFQVLDPEYRLVLQMALCIWVIGAVSWILHDLIQMIYMPALSQLFLEVPTQQLAGHIMEWENLLGRLLGLFACSCLAVSGYIFTAVMYRTDNISNGFIRYSLIVWSVVLLSAFSFRWSPVLLPWMTACSLLLLVPWSWWLTDELVRLPAARKRVAAARG</sequence>
<feature type="transmembrane region" description="Helical" evidence="1">
    <location>
        <begin position="139"/>
        <end position="160"/>
    </location>
</feature>
<protein>
    <recommendedName>
        <fullName evidence="4">DUF4386 domain-containing protein</fullName>
    </recommendedName>
</protein>
<evidence type="ECO:0008006" key="4">
    <source>
        <dbReference type="Google" id="ProtNLM"/>
    </source>
</evidence>
<keyword evidence="3" id="KW-1185">Reference proteome</keyword>
<keyword evidence="1" id="KW-0812">Transmembrane</keyword>